<gene>
    <name evidence="8" type="ORF">C8A01DRAFT_21552</name>
</gene>
<dbReference type="InterPro" id="IPR006047">
    <property type="entry name" value="GH13_cat_dom"/>
</dbReference>
<dbReference type="SMART" id="SM00642">
    <property type="entry name" value="Aamy"/>
    <property type="match status" value="1"/>
</dbReference>
<proteinExistence type="inferred from homology"/>
<dbReference type="Gene3D" id="3.20.20.80">
    <property type="entry name" value="Glycosidases"/>
    <property type="match status" value="1"/>
</dbReference>
<organism evidence="8 9">
    <name type="scientific">Parachaetomium inaequale</name>
    <dbReference type="NCBI Taxonomy" id="2588326"/>
    <lineage>
        <taxon>Eukaryota</taxon>
        <taxon>Fungi</taxon>
        <taxon>Dikarya</taxon>
        <taxon>Ascomycota</taxon>
        <taxon>Pezizomycotina</taxon>
        <taxon>Sordariomycetes</taxon>
        <taxon>Sordariomycetidae</taxon>
        <taxon>Sordariales</taxon>
        <taxon>Chaetomiaceae</taxon>
        <taxon>Parachaetomium</taxon>
    </lineage>
</organism>
<evidence type="ECO:0000256" key="2">
    <source>
        <dbReference type="ARBA" id="ARBA00008061"/>
    </source>
</evidence>
<protein>
    <submittedName>
        <fullName evidence="8">Alpha-amylase</fullName>
    </submittedName>
</protein>
<dbReference type="SUPFAM" id="SSF51445">
    <property type="entry name" value="(Trans)glycosidases"/>
    <property type="match status" value="1"/>
</dbReference>
<comment type="cofactor">
    <cofactor evidence="1">
        <name>Ca(2+)</name>
        <dbReference type="ChEBI" id="CHEBI:29108"/>
    </cofactor>
</comment>
<keyword evidence="3" id="KW-0479">Metal-binding</keyword>
<accession>A0AAN6SL11</accession>
<comment type="similarity">
    <text evidence="2">Belongs to the glycosyl hydrolase 13 family.</text>
</comment>
<feature type="domain" description="Glycosyl hydrolase family 13 catalytic" evidence="7">
    <location>
        <begin position="66"/>
        <end position="462"/>
    </location>
</feature>
<dbReference type="Pfam" id="PF00128">
    <property type="entry name" value="Alpha-amylase"/>
    <property type="match status" value="1"/>
</dbReference>
<dbReference type="Pfam" id="PF09154">
    <property type="entry name" value="Alpha-amy_C_pro"/>
    <property type="match status" value="1"/>
</dbReference>
<dbReference type="InterPro" id="IPR013776">
    <property type="entry name" value="A-amylase_thermo"/>
</dbReference>
<dbReference type="SUPFAM" id="SSF51011">
    <property type="entry name" value="Glycosyl hydrolase domain"/>
    <property type="match status" value="1"/>
</dbReference>
<keyword evidence="9" id="KW-1185">Reference proteome</keyword>
<dbReference type="GO" id="GO:0005509">
    <property type="term" value="F:calcium ion binding"/>
    <property type="evidence" value="ECO:0007669"/>
    <property type="project" value="InterPro"/>
</dbReference>
<dbReference type="PIRSF" id="PIRSF001021">
    <property type="entry name" value="Alph-amls_thrmst"/>
    <property type="match status" value="1"/>
</dbReference>
<evidence type="ECO:0000256" key="6">
    <source>
        <dbReference type="ARBA" id="ARBA00023295"/>
    </source>
</evidence>
<dbReference type="NCBIfam" id="NF006968">
    <property type="entry name" value="PRK09441.1-1"/>
    <property type="match status" value="1"/>
</dbReference>
<dbReference type="InterPro" id="IPR013780">
    <property type="entry name" value="Glyco_hydro_b"/>
</dbReference>
<dbReference type="Gene3D" id="2.60.40.1180">
    <property type="entry name" value="Golgi alpha-mannosidase II"/>
    <property type="match status" value="1"/>
</dbReference>
<dbReference type="CDD" id="cd11318">
    <property type="entry name" value="AmyAc_bac_fung_AmyA"/>
    <property type="match status" value="1"/>
</dbReference>
<dbReference type="InterPro" id="IPR015237">
    <property type="entry name" value="Alpha-amylase_C_pro"/>
</dbReference>
<dbReference type="PANTHER" id="PTHR43447">
    <property type="entry name" value="ALPHA-AMYLASE"/>
    <property type="match status" value="1"/>
</dbReference>
<keyword evidence="5" id="KW-0119">Carbohydrate metabolism</keyword>
<dbReference type="GO" id="GO:0005975">
    <property type="term" value="P:carbohydrate metabolic process"/>
    <property type="evidence" value="ECO:0007669"/>
    <property type="project" value="InterPro"/>
</dbReference>
<evidence type="ECO:0000256" key="4">
    <source>
        <dbReference type="ARBA" id="ARBA00022801"/>
    </source>
</evidence>
<dbReference type="Proteomes" id="UP001303115">
    <property type="component" value="Unassembled WGS sequence"/>
</dbReference>
<keyword evidence="4" id="KW-0378">Hydrolase</keyword>
<evidence type="ECO:0000313" key="9">
    <source>
        <dbReference type="Proteomes" id="UP001303115"/>
    </source>
</evidence>
<sequence length="569" mass="63677">MSTFLNLPSPPLPPTLAALRASAMRQAPNSGFSTNIRPLRTRRAAADHLPNPLLIPDDAGPCPTNETMLQGFEWYVPADCAHWRRLEKAMPALAQLGVTTVWIPPACKAASQTGNGYDVYDLWDLGEFEQKGGVGTKWGTKGELVRMAEVGEGVGVRVVFDAVLNHKTGADYCEEVEARRVEGNDRREEVEGGEGETIGAWTGFEFPGRGGRYSEMRWNKGHFTGVDYDDKTGEHGVWKFEGKEWADDVDEELGNYDFLLFADIDHKHPEVRADLFGWVEWLPQQMKLGGLRLDAIKHYSFRFLRDLVSHIKERVDPDLFIVGEYWREDSEYLAQFIEFMGHQISLFDIQLVSNFSKVSLLSDKGDLRKVLDDSLALWKPDHTVTFVVNHDTVSHRPEFTPVAPFFIPLAYALILLRANSVLPCVFYADLFGSIGQHPQPGFTNFVPPTSGGAVLPKMMLARKFWAYGSQYDYFDDPHCVGFTRLGHPSQSGGHGLAVVMTNAWEYASKAMFVGKHHAGEVWTDLLRWCPGQVVIDADGWGVFPVGHRSVAVWVNARGTGRDIVDSFVL</sequence>
<name>A0AAN6SL11_9PEZI</name>
<dbReference type="EMBL" id="MU855001">
    <property type="protein sequence ID" value="KAK4031197.1"/>
    <property type="molecule type" value="Genomic_DNA"/>
</dbReference>
<comment type="caution">
    <text evidence="8">The sequence shown here is derived from an EMBL/GenBank/DDBJ whole genome shotgun (WGS) entry which is preliminary data.</text>
</comment>
<evidence type="ECO:0000256" key="5">
    <source>
        <dbReference type="ARBA" id="ARBA00023277"/>
    </source>
</evidence>
<dbReference type="NCBIfam" id="NF006969">
    <property type="entry name" value="PRK09441.1-2"/>
    <property type="match status" value="1"/>
</dbReference>
<evidence type="ECO:0000256" key="1">
    <source>
        <dbReference type="ARBA" id="ARBA00001913"/>
    </source>
</evidence>
<dbReference type="AlphaFoldDB" id="A0AAN6SL11"/>
<dbReference type="Gene3D" id="2.40.30.140">
    <property type="match status" value="1"/>
</dbReference>
<keyword evidence="6" id="KW-0326">Glycosidase</keyword>
<evidence type="ECO:0000313" key="8">
    <source>
        <dbReference type="EMBL" id="KAK4031197.1"/>
    </source>
</evidence>
<dbReference type="InterPro" id="IPR017853">
    <property type="entry name" value="GH"/>
</dbReference>
<dbReference type="GO" id="GO:0004553">
    <property type="term" value="F:hydrolase activity, hydrolyzing O-glycosyl compounds"/>
    <property type="evidence" value="ECO:0007669"/>
    <property type="project" value="InterPro"/>
</dbReference>
<evidence type="ECO:0000259" key="7">
    <source>
        <dbReference type="SMART" id="SM00642"/>
    </source>
</evidence>
<reference evidence="9" key="1">
    <citation type="journal article" date="2023" name="Mol. Phylogenet. Evol.">
        <title>Genome-scale phylogeny and comparative genomics of the fungal order Sordariales.</title>
        <authorList>
            <person name="Hensen N."/>
            <person name="Bonometti L."/>
            <person name="Westerberg I."/>
            <person name="Brannstrom I.O."/>
            <person name="Guillou S."/>
            <person name="Cros-Aarteil S."/>
            <person name="Calhoun S."/>
            <person name="Haridas S."/>
            <person name="Kuo A."/>
            <person name="Mondo S."/>
            <person name="Pangilinan J."/>
            <person name="Riley R."/>
            <person name="LaButti K."/>
            <person name="Andreopoulos B."/>
            <person name="Lipzen A."/>
            <person name="Chen C."/>
            <person name="Yan M."/>
            <person name="Daum C."/>
            <person name="Ng V."/>
            <person name="Clum A."/>
            <person name="Steindorff A."/>
            <person name="Ohm R.A."/>
            <person name="Martin F."/>
            <person name="Silar P."/>
            <person name="Natvig D.O."/>
            <person name="Lalanne C."/>
            <person name="Gautier V."/>
            <person name="Ament-Velasquez S.L."/>
            <person name="Kruys A."/>
            <person name="Hutchinson M.I."/>
            <person name="Powell A.J."/>
            <person name="Barry K."/>
            <person name="Miller A.N."/>
            <person name="Grigoriev I.V."/>
            <person name="Debuchy R."/>
            <person name="Gladieux P."/>
            <person name="Hiltunen Thoren M."/>
            <person name="Johannesson H."/>
        </authorList>
    </citation>
    <scope>NUCLEOTIDE SEQUENCE [LARGE SCALE GENOMIC DNA]</scope>
    <source>
        <strain evidence="9">CBS 284.82</strain>
    </source>
</reference>
<evidence type="ECO:0000256" key="3">
    <source>
        <dbReference type="ARBA" id="ARBA00022723"/>
    </source>
</evidence>